<feature type="transmembrane region" description="Helical" evidence="2">
    <location>
        <begin position="73"/>
        <end position="94"/>
    </location>
</feature>
<dbReference type="EMBL" id="PEDP01001608">
    <property type="protein sequence ID" value="POS83421.1"/>
    <property type="molecule type" value="Genomic_DNA"/>
</dbReference>
<keyword evidence="2" id="KW-0812">Transmembrane</keyword>
<accession>A0A2S4PN35</accession>
<reference evidence="3 4" key="1">
    <citation type="submission" date="2017-10" db="EMBL/GenBank/DDBJ databases">
        <title>Development of genomic resources for the powdery mildew, Erysiphe pulchra.</title>
        <authorList>
            <person name="Wadl P.A."/>
            <person name="Mack B.M."/>
            <person name="Moore G."/>
            <person name="Beltz S.B."/>
        </authorList>
    </citation>
    <scope>NUCLEOTIDE SEQUENCE [LARGE SCALE GENOMIC DNA]</scope>
    <source>
        <strain evidence="3">Cflorida</strain>
    </source>
</reference>
<dbReference type="AlphaFoldDB" id="A0A2S4PN35"/>
<evidence type="ECO:0000256" key="2">
    <source>
        <dbReference type="SAM" id="Phobius"/>
    </source>
</evidence>
<dbReference type="Proteomes" id="UP000237438">
    <property type="component" value="Unassembled WGS sequence"/>
</dbReference>
<organism evidence="3 4">
    <name type="scientific">Erysiphe pulchra</name>
    <dbReference type="NCBI Taxonomy" id="225359"/>
    <lineage>
        <taxon>Eukaryota</taxon>
        <taxon>Fungi</taxon>
        <taxon>Dikarya</taxon>
        <taxon>Ascomycota</taxon>
        <taxon>Pezizomycotina</taxon>
        <taxon>Leotiomycetes</taxon>
        <taxon>Erysiphales</taxon>
        <taxon>Erysiphaceae</taxon>
        <taxon>Erysiphe</taxon>
    </lineage>
</organism>
<gene>
    <name evidence="3" type="ORF">EPUL_003248</name>
</gene>
<protein>
    <submittedName>
        <fullName evidence="3">Uncharacterized protein</fullName>
    </submittedName>
</protein>
<name>A0A2S4PN35_9PEZI</name>
<sequence>MSDSMEISQESQAPSTETSNQLPPIPLPLSRHLQYLSVKIPQNSKDNIGVENFFLLKELAEITATRQRRERAWYARILICITVISYIKSTLAAFEDEIEKEEAAAFKAYLE</sequence>
<feature type="region of interest" description="Disordered" evidence="1">
    <location>
        <begin position="1"/>
        <end position="26"/>
    </location>
</feature>
<evidence type="ECO:0000313" key="3">
    <source>
        <dbReference type="EMBL" id="POS83421.1"/>
    </source>
</evidence>
<keyword evidence="4" id="KW-1185">Reference proteome</keyword>
<keyword evidence="2" id="KW-0472">Membrane</keyword>
<keyword evidence="2" id="KW-1133">Transmembrane helix</keyword>
<evidence type="ECO:0000256" key="1">
    <source>
        <dbReference type="SAM" id="MobiDB-lite"/>
    </source>
</evidence>
<feature type="compositionally biased region" description="Polar residues" evidence="1">
    <location>
        <begin position="1"/>
        <end position="22"/>
    </location>
</feature>
<comment type="caution">
    <text evidence="3">The sequence shown here is derived from an EMBL/GenBank/DDBJ whole genome shotgun (WGS) entry which is preliminary data.</text>
</comment>
<evidence type="ECO:0000313" key="4">
    <source>
        <dbReference type="Proteomes" id="UP000237438"/>
    </source>
</evidence>
<dbReference type="OrthoDB" id="3606391at2759"/>
<proteinExistence type="predicted"/>